<evidence type="ECO:0000259" key="2">
    <source>
        <dbReference type="PROSITE" id="PS51194"/>
    </source>
</evidence>
<sequence length="117" mass="12795">MIATDVASRGLDIPDVEVVINYSFPLTTEDYVHRIGRTGRAGKKGVAHTFFMQENKGLAGELVNVLREAGQVIPASLTKFGTHVKKKESKLYGAHFKEITADAPKSTKITFADSDDE</sequence>
<feature type="domain" description="Helicase C-terminal" evidence="2">
    <location>
        <begin position="1"/>
        <end position="81"/>
    </location>
</feature>
<dbReference type="Gene3D" id="3.40.50.300">
    <property type="entry name" value="P-loop containing nucleotide triphosphate hydrolases"/>
    <property type="match status" value="1"/>
</dbReference>
<dbReference type="PANTHER" id="PTHR47958">
    <property type="entry name" value="ATP-DEPENDENT RNA HELICASE DBP3"/>
    <property type="match status" value="1"/>
</dbReference>
<keyword evidence="4" id="KW-1185">Reference proteome</keyword>
<organism evidence="3 4">
    <name type="scientific">Asparagus officinalis</name>
    <name type="common">Garden asparagus</name>
    <dbReference type="NCBI Taxonomy" id="4686"/>
    <lineage>
        <taxon>Eukaryota</taxon>
        <taxon>Viridiplantae</taxon>
        <taxon>Streptophyta</taxon>
        <taxon>Embryophyta</taxon>
        <taxon>Tracheophyta</taxon>
        <taxon>Spermatophyta</taxon>
        <taxon>Magnoliopsida</taxon>
        <taxon>Liliopsida</taxon>
        <taxon>Asparagales</taxon>
        <taxon>Asparagaceae</taxon>
        <taxon>Asparagoideae</taxon>
        <taxon>Asparagus</taxon>
    </lineage>
</organism>
<dbReference type="CDD" id="cd18787">
    <property type="entry name" value="SF2_C_DEAD"/>
    <property type="match status" value="1"/>
</dbReference>
<accession>A0A5P1F1E9</accession>
<gene>
    <name evidence="3" type="ORF">A4U43_C04F9720</name>
</gene>
<dbReference type="InterPro" id="IPR027417">
    <property type="entry name" value="P-loop_NTPase"/>
</dbReference>
<evidence type="ECO:0000256" key="1">
    <source>
        <dbReference type="ARBA" id="ARBA00022884"/>
    </source>
</evidence>
<dbReference type="GO" id="GO:0003723">
    <property type="term" value="F:RNA binding"/>
    <property type="evidence" value="ECO:0007669"/>
    <property type="project" value="UniProtKB-KW"/>
</dbReference>
<dbReference type="Pfam" id="PF00271">
    <property type="entry name" value="Helicase_C"/>
    <property type="match status" value="1"/>
</dbReference>
<reference evidence="4" key="1">
    <citation type="journal article" date="2017" name="Nat. Commun.">
        <title>The asparagus genome sheds light on the origin and evolution of a young Y chromosome.</title>
        <authorList>
            <person name="Harkess A."/>
            <person name="Zhou J."/>
            <person name="Xu C."/>
            <person name="Bowers J.E."/>
            <person name="Van der Hulst R."/>
            <person name="Ayyampalayam S."/>
            <person name="Mercati F."/>
            <person name="Riccardi P."/>
            <person name="McKain M.R."/>
            <person name="Kakrana A."/>
            <person name="Tang H."/>
            <person name="Ray J."/>
            <person name="Groenendijk J."/>
            <person name="Arikit S."/>
            <person name="Mathioni S.M."/>
            <person name="Nakano M."/>
            <person name="Shan H."/>
            <person name="Telgmann-Rauber A."/>
            <person name="Kanno A."/>
            <person name="Yue Z."/>
            <person name="Chen H."/>
            <person name="Li W."/>
            <person name="Chen Y."/>
            <person name="Xu X."/>
            <person name="Zhang Y."/>
            <person name="Luo S."/>
            <person name="Chen H."/>
            <person name="Gao J."/>
            <person name="Mao Z."/>
            <person name="Pires J.C."/>
            <person name="Luo M."/>
            <person name="Kudrna D."/>
            <person name="Wing R.A."/>
            <person name="Meyers B.C."/>
            <person name="Yi K."/>
            <person name="Kong H."/>
            <person name="Lavrijsen P."/>
            <person name="Sunseri F."/>
            <person name="Falavigna A."/>
            <person name="Ye Y."/>
            <person name="Leebens-Mack J.H."/>
            <person name="Chen G."/>
        </authorList>
    </citation>
    <scope>NUCLEOTIDE SEQUENCE [LARGE SCALE GENOMIC DNA]</scope>
    <source>
        <strain evidence="4">cv. DH0086</strain>
    </source>
</reference>
<dbReference type="Gramene" id="ONK71543">
    <property type="protein sequence ID" value="ONK71543"/>
    <property type="gene ID" value="A4U43_C04F9720"/>
</dbReference>
<dbReference type="SUPFAM" id="SSF52540">
    <property type="entry name" value="P-loop containing nucleoside triphosphate hydrolases"/>
    <property type="match status" value="1"/>
</dbReference>
<dbReference type="AlphaFoldDB" id="A0A5P1F1E9"/>
<name>A0A5P1F1E9_ASPOF</name>
<keyword evidence="1" id="KW-0694">RNA-binding</keyword>
<evidence type="ECO:0000313" key="3">
    <source>
        <dbReference type="EMBL" id="ONK71543.1"/>
    </source>
</evidence>
<dbReference type="EMBL" id="CM007384">
    <property type="protein sequence ID" value="ONK71543.1"/>
    <property type="molecule type" value="Genomic_DNA"/>
</dbReference>
<dbReference type="InterPro" id="IPR001650">
    <property type="entry name" value="Helicase_C-like"/>
</dbReference>
<evidence type="ECO:0000313" key="4">
    <source>
        <dbReference type="Proteomes" id="UP000243459"/>
    </source>
</evidence>
<dbReference type="Proteomes" id="UP000243459">
    <property type="component" value="Chromosome 4"/>
</dbReference>
<proteinExistence type="predicted"/>
<dbReference type="PROSITE" id="PS51194">
    <property type="entry name" value="HELICASE_CTER"/>
    <property type="match status" value="1"/>
</dbReference>
<protein>
    <recommendedName>
        <fullName evidence="2">Helicase C-terminal domain-containing protein</fullName>
    </recommendedName>
</protein>